<dbReference type="GO" id="GO:0020037">
    <property type="term" value="F:heme binding"/>
    <property type="evidence" value="ECO:0007669"/>
    <property type="project" value="InterPro"/>
</dbReference>
<keyword evidence="4 6" id="KW-0408">Iron</keyword>
<reference evidence="10" key="1">
    <citation type="submission" date="2022-07" db="EMBL/GenBank/DDBJ databases">
        <title>Phylogenomic reconstructions and comparative analyses of Kickxellomycotina fungi.</title>
        <authorList>
            <person name="Reynolds N.K."/>
            <person name="Stajich J.E."/>
            <person name="Barry K."/>
            <person name="Grigoriev I.V."/>
            <person name="Crous P."/>
            <person name="Smith M.E."/>
        </authorList>
    </citation>
    <scope>NUCLEOTIDE SEQUENCE</scope>
    <source>
        <strain evidence="10">NRRL 1566</strain>
    </source>
</reference>
<dbReference type="InterPro" id="IPR019134">
    <property type="entry name" value="Cactin_C"/>
</dbReference>
<dbReference type="InterPro" id="IPR000898">
    <property type="entry name" value="Indolamine_dOase"/>
</dbReference>
<dbReference type="GO" id="GO:0019441">
    <property type="term" value="P:L-tryptophan catabolic process to kynurenine"/>
    <property type="evidence" value="ECO:0007669"/>
    <property type="project" value="InterPro"/>
</dbReference>
<protein>
    <recommendedName>
        <fullName evidence="5">Splicing factor Cactin</fullName>
    </recommendedName>
</protein>
<keyword evidence="11" id="KW-1185">Reference proteome</keyword>
<feature type="compositionally biased region" description="Basic and acidic residues" evidence="7">
    <location>
        <begin position="808"/>
        <end position="818"/>
    </location>
</feature>
<dbReference type="InterPro" id="IPR037217">
    <property type="entry name" value="Trp/Indoleamine_2_3_dOase-like"/>
</dbReference>
<keyword evidence="6" id="KW-0349">Heme</keyword>
<keyword evidence="3 6" id="KW-0479">Metal-binding</keyword>
<dbReference type="Pfam" id="PF10312">
    <property type="entry name" value="Cactin_mid"/>
    <property type="match status" value="1"/>
</dbReference>
<dbReference type="GO" id="GO:0005681">
    <property type="term" value="C:spliceosomal complex"/>
    <property type="evidence" value="ECO:0007669"/>
    <property type="project" value="TreeGrafter"/>
</dbReference>
<evidence type="ECO:0000256" key="3">
    <source>
        <dbReference type="ARBA" id="ARBA00022723"/>
    </source>
</evidence>
<dbReference type="GO" id="GO:0045292">
    <property type="term" value="P:mRNA cis splicing, via spliceosome"/>
    <property type="evidence" value="ECO:0007669"/>
    <property type="project" value="TreeGrafter"/>
</dbReference>
<dbReference type="InterPro" id="IPR018816">
    <property type="entry name" value="Cactin_central"/>
</dbReference>
<organism evidence="10 11">
    <name type="scientific">Coemansia brasiliensis</name>
    <dbReference type="NCBI Taxonomy" id="2650707"/>
    <lineage>
        <taxon>Eukaryota</taxon>
        <taxon>Fungi</taxon>
        <taxon>Fungi incertae sedis</taxon>
        <taxon>Zoopagomycota</taxon>
        <taxon>Kickxellomycotina</taxon>
        <taxon>Kickxellomycetes</taxon>
        <taxon>Kickxellales</taxon>
        <taxon>Kickxellaceae</taxon>
        <taxon>Coemansia</taxon>
    </lineage>
</organism>
<dbReference type="GO" id="GO:0016702">
    <property type="term" value="F:oxidoreductase activity, acting on single donors with incorporation of molecular oxygen, incorporation of two atoms of oxygen"/>
    <property type="evidence" value="ECO:0007669"/>
    <property type="project" value="UniProtKB-ARBA"/>
</dbReference>
<evidence type="ECO:0000256" key="5">
    <source>
        <dbReference type="ARBA" id="ARBA00034534"/>
    </source>
</evidence>
<keyword evidence="10" id="KW-0223">Dioxygenase</keyword>
<evidence type="ECO:0000256" key="1">
    <source>
        <dbReference type="ARBA" id="ARBA00006895"/>
    </source>
</evidence>
<proteinExistence type="inferred from homology"/>
<evidence type="ECO:0000256" key="7">
    <source>
        <dbReference type="SAM" id="MobiDB-lite"/>
    </source>
</evidence>
<sequence length="1002" mass="116588">MPDYSQTKQPPASYTPLRLEDYDISPTHGFLPSEPPLKRLPDPYYAPWEEIMDRFNQYLLAHHIRRLVRKFLPASIAVPWVATAEFLQLNPVVCCAGVCHWNWQILDPDADDLMDIDNLGTIHTFSGSLDESWFYLVTTAIEAKCARGLNAILAAIEAVEQDSMEKVTHALHQIAYSLGEANSILERMYERCDPYVFYWKIREFLAGWENMEEAGLPYGVLYEGVDDTDRFSLDNWQSLLRRFRKYAGGSAAQTPLLQAFDIALGIKHFPTGQKQTRPVVVEARSRLSREQGVSQPPTVNSYLVRMRNYMPGGHRRFLEDLAATCRIREYVLLTCSDSLLHMAAVDDPRVRLRQAYNMCVDLMKTFRDKHLMIVTRYIISPAKHGPMVPQRVAVPETSIIMPSSAYIQAMNKHMSKSQQSAEGGRLGGDSLPADPTMYPQTNIAASKQAELAKCPAHSHLASNGRSKSMSPQAVVQSQDKGRLARTLDDNAVARGTGGTDAIQFLKQVRNETAHKRHDKSSKEEEGYHDSHDQLLLGKKFVWKKKIEQDEARGLSRDEQIRRDRERREEAERELEKLRKRREQREMQQKEREHEQARMRREREQEALGDWERREEEFHLEQAKKRAEIRIQSGRSRAIDMWTVALRLANEDIRDDEIQRLSSCNMDIEEPIEMIRGMGEDELRELRGDVDVFVSLEINRRNLEFWQNMLMVVEAEMSVTEGESEIREVLANKSLRELDELNADVEAKLSGGQGAVDVDYWERVRKELAVERARVQLAKSYVDAIKRGRERIRRVKGGRAAEYAAGRGRGSETEQRKRQQLEELQRRIEREKAQEADNIVMTREEELLTQTTHDVDQDENSTESMFNGEAQLPARKYAWQDKHRPRKPRYFNRVHTGYEWNKYNQTHYDKDNPPPKVVQGYKFNIFYPELIDRSQAPTYKVEKDPESDETVVLRFIAGPPYEDVAFRIVNREWEFNRQRGFRNVFDRGVLQLHFRFKRHRYRR</sequence>
<name>A0A9W8IDW8_9FUNG</name>
<dbReference type="Pfam" id="PF09732">
    <property type="entry name" value="CactinC_cactus"/>
    <property type="match status" value="1"/>
</dbReference>
<comment type="similarity">
    <text evidence="1">Belongs to the CACTIN family.</text>
</comment>
<dbReference type="GO" id="GO:0046872">
    <property type="term" value="F:metal ion binding"/>
    <property type="evidence" value="ECO:0007669"/>
    <property type="project" value="UniProtKB-KW"/>
</dbReference>
<dbReference type="Proteomes" id="UP001139887">
    <property type="component" value="Unassembled WGS sequence"/>
</dbReference>
<comment type="caution">
    <text evidence="10">The sequence shown here is derived from an EMBL/GenBank/DDBJ whole genome shotgun (WGS) entry which is preliminary data.</text>
</comment>
<feature type="domain" description="Splicing factor cactin central" evidence="9">
    <location>
        <begin position="600"/>
        <end position="778"/>
    </location>
</feature>
<accession>A0A9W8IDW8</accession>
<dbReference type="SMART" id="SM01050">
    <property type="entry name" value="CactinC_cactus"/>
    <property type="match status" value="1"/>
</dbReference>
<evidence type="ECO:0000259" key="8">
    <source>
        <dbReference type="Pfam" id="PF09732"/>
    </source>
</evidence>
<evidence type="ECO:0000256" key="2">
    <source>
        <dbReference type="ARBA" id="ARBA00007119"/>
    </source>
</evidence>
<feature type="compositionally biased region" description="Basic and acidic residues" evidence="7">
    <location>
        <begin position="520"/>
        <end position="530"/>
    </location>
</feature>
<evidence type="ECO:0000313" key="11">
    <source>
        <dbReference type="Proteomes" id="UP001139887"/>
    </source>
</evidence>
<dbReference type="Pfam" id="PF01231">
    <property type="entry name" value="IDO"/>
    <property type="match status" value="1"/>
</dbReference>
<feature type="domain" description="Splicing factor Cactin C-terminal" evidence="8">
    <location>
        <begin position="878"/>
        <end position="1002"/>
    </location>
</feature>
<evidence type="ECO:0000256" key="4">
    <source>
        <dbReference type="ARBA" id="ARBA00023004"/>
    </source>
</evidence>
<keyword evidence="10" id="KW-0560">Oxidoreductase</keyword>
<evidence type="ECO:0000313" key="10">
    <source>
        <dbReference type="EMBL" id="KAJ2849100.1"/>
    </source>
</evidence>
<dbReference type="GO" id="GO:0005737">
    <property type="term" value="C:cytoplasm"/>
    <property type="evidence" value="ECO:0007669"/>
    <property type="project" value="TreeGrafter"/>
</dbReference>
<feature type="region of interest" description="Disordered" evidence="7">
    <location>
        <begin position="797"/>
        <end position="818"/>
    </location>
</feature>
<comment type="similarity">
    <text evidence="2">Belongs to the indoleamine 2,3-dioxygenase family.</text>
</comment>
<dbReference type="PANTHER" id="PTHR21737">
    <property type="entry name" value="POLYGLUTAMINE BINDING PROTEIN 1/MARVEL MEMBRANE-ASSOCIATING DOMAIN CONTAINING 3"/>
    <property type="match status" value="1"/>
</dbReference>
<dbReference type="EMBL" id="JANBUW010000107">
    <property type="protein sequence ID" value="KAJ2849100.1"/>
    <property type="molecule type" value="Genomic_DNA"/>
</dbReference>
<feature type="region of interest" description="Disordered" evidence="7">
    <location>
        <begin position="413"/>
        <end position="437"/>
    </location>
</feature>
<dbReference type="OrthoDB" id="540174at2759"/>
<feature type="region of interest" description="Disordered" evidence="7">
    <location>
        <begin position="511"/>
        <end position="530"/>
    </location>
</feature>
<gene>
    <name evidence="10" type="primary">BNA2</name>
    <name evidence="10" type="ORF">IWW36_002882</name>
</gene>
<dbReference type="Gene3D" id="1.20.58.480">
    <property type="match status" value="1"/>
</dbReference>
<evidence type="ECO:0000256" key="6">
    <source>
        <dbReference type="PIRSR" id="PIRSR600898-1"/>
    </source>
</evidence>
<dbReference type="PANTHER" id="PTHR21737:SF4">
    <property type="entry name" value="SPLICING FACTOR CACTIN"/>
    <property type="match status" value="1"/>
</dbReference>
<feature type="region of interest" description="Disordered" evidence="7">
    <location>
        <begin position="552"/>
        <end position="605"/>
    </location>
</feature>
<evidence type="ECO:0000259" key="9">
    <source>
        <dbReference type="Pfam" id="PF10312"/>
    </source>
</evidence>
<feature type="binding site" description="proximal binding residue" evidence="6">
    <location>
        <position position="370"/>
    </location>
    <ligand>
        <name>heme b</name>
        <dbReference type="ChEBI" id="CHEBI:60344"/>
    </ligand>
    <ligandPart>
        <name>Fe</name>
        <dbReference type="ChEBI" id="CHEBI:18248"/>
    </ligandPart>
</feature>
<dbReference type="SUPFAM" id="SSF140959">
    <property type="entry name" value="Indolic compounds 2,3-dioxygenase-like"/>
    <property type="match status" value="1"/>
</dbReference>
<dbReference type="AlphaFoldDB" id="A0A9W8IDW8"/>